<dbReference type="InterPro" id="IPR013320">
    <property type="entry name" value="ConA-like_dom_sf"/>
</dbReference>
<keyword evidence="1 10" id="KW-0645">Protease</keyword>
<dbReference type="EMBL" id="JAZGQO010000015">
    <property type="protein sequence ID" value="KAK6169366.1"/>
    <property type="molecule type" value="Genomic_DNA"/>
</dbReference>
<accession>A0AAN8G7I5</accession>
<feature type="active site" evidence="10">
    <location>
        <position position="157"/>
    </location>
</feature>
<evidence type="ECO:0000256" key="11">
    <source>
        <dbReference type="RuleBase" id="RU361183"/>
    </source>
</evidence>
<evidence type="ECO:0000256" key="6">
    <source>
        <dbReference type="ARBA" id="ARBA00023049"/>
    </source>
</evidence>
<evidence type="ECO:0000256" key="4">
    <source>
        <dbReference type="ARBA" id="ARBA00022801"/>
    </source>
</evidence>
<dbReference type="SMART" id="SM00235">
    <property type="entry name" value="ZnMc"/>
    <property type="match status" value="1"/>
</dbReference>
<dbReference type="GO" id="GO:0006508">
    <property type="term" value="P:proteolysis"/>
    <property type="evidence" value="ECO:0007669"/>
    <property type="project" value="UniProtKB-KW"/>
</dbReference>
<name>A0AAN8G7I5_PATCE</name>
<dbReference type="PROSITE" id="PS50060">
    <property type="entry name" value="MAM_2"/>
    <property type="match status" value="1"/>
</dbReference>
<dbReference type="SUPFAM" id="SSF55486">
    <property type="entry name" value="Metalloproteases ('zincins'), catalytic domain"/>
    <property type="match status" value="1"/>
</dbReference>
<keyword evidence="15" id="KW-1185">Reference proteome</keyword>
<dbReference type="GO" id="GO:0016020">
    <property type="term" value="C:membrane"/>
    <property type="evidence" value="ECO:0007669"/>
    <property type="project" value="InterPro"/>
</dbReference>
<keyword evidence="6 10" id="KW-0482">Metalloprotease</keyword>
<dbReference type="InterPro" id="IPR001506">
    <property type="entry name" value="Peptidase_M12A"/>
</dbReference>
<dbReference type="GO" id="GO:0004222">
    <property type="term" value="F:metalloendopeptidase activity"/>
    <property type="evidence" value="ECO:0007669"/>
    <property type="project" value="UniProtKB-UniRule"/>
</dbReference>
<comment type="cofactor">
    <cofactor evidence="10 11">
        <name>Zn(2+)</name>
        <dbReference type="ChEBI" id="CHEBI:29105"/>
    </cofactor>
    <text evidence="10 11">Binds 1 zinc ion per subunit.</text>
</comment>
<dbReference type="InterPro" id="IPR024079">
    <property type="entry name" value="MetalloPept_cat_dom_sf"/>
</dbReference>
<keyword evidence="2 10" id="KW-0479">Metal-binding</keyword>
<dbReference type="PROSITE" id="PS51864">
    <property type="entry name" value="ASTACIN"/>
    <property type="match status" value="1"/>
</dbReference>
<proteinExistence type="predicted"/>
<evidence type="ECO:0000256" key="1">
    <source>
        <dbReference type="ARBA" id="ARBA00022670"/>
    </source>
</evidence>
<dbReference type="SUPFAM" id="SSF49899">
    <property type="entry name" value="Concanavalin A-like lectins/glucanases"/>
    <property type="match status" value="1"/>
</dbReference>
<keyword evidence="3 11" id="KW-0732">Signal</keyword>
<dbReference type="InterPro" id="IPR034035">
    <property type="entry name" value="Astacin-like_dom"/>
</dbReference>
<feature type="chain" id="PRO_5042662563" description="Metalloendopeptidase" evidence="11">
    <location>
        <begin position="17"/>
        <end position="432"/>
    </location>
</feature>
<comment type="caution">
    <text evidence="14">The sequence shown here is derived from an EMBL/GenBank/DDBJ whole genome shotgun (WGS) entry which is preliminary data.</text>
</comment>
<feature type="domain" description="MAM" evidence="12">
    <location>
        <begin position="279"/>
        <end position="432"/>
    </location>
</feature>
<dbReference type="Pfam" id="PF00629">
    <property type="entry name" value="MAM"/>
    <property type="match status" value="1"/>
</dbReference>
<feature type="binding site" evidence="10">
    <location>
        <position position="166"/>
    </location>
    <ligand>
        <name>Zn(2+)</name>
        <dbReference type="ChEBI" id="CHEBI:29105"/>
        <note>catalytic</note>
    </ligand>
</feature>
<feature type="domain" description="Peptidase M12A" evidence="13">
    <location>
        <begin position="60"/>
        <end position="259"/>
    </location>
</feature>
<gene>
    <name evidence="14" type="ORF">SNE40_020434</name>
</gene>
<evidence type="ECO:0000256" key="7">
    <source>
        <dbReference type="ARBA" id="ARBA00023145"/>
    </source>
</evidence>
<keyword evidence="9" id="KW-0325">Glycoprotein</keyword>
<dbReference type="EC" id="3.4.24.-" evidence="11"/>
<evidence type="ECO:0000259" key="12">
    <source>
        <dbReference type="PROSITE" id="PS50060"/>
    </source>
</evidence>
<evidence type="ECO:0000256" key="5">
    <source>
        <dbReference type="ARBA" id="ARBA00022833"/>
    </source>
</evidence>
<dbReference type="FunFam" id="3.40.390.10:FF:000015">
    <property type="entry name" value="Meprin A subunit"/>
    <property type="match status" value="1"/>
</dbReference>
<dbReference type="GO" id="GO:0008270">
    <property type="term" value="F:zinc ion binding"/>
    <property type="evidence" value="ECO:0007669"/>
    <property type="project" value="UniProtKB-UniRule"/>
</dbReference>
<dbReference type="SMART" id="SM00137">
    <property type="entry name" value="MAM"/>
    <property type="match status" value="1"/>
</dbReference>
<evidence type="ECO:0000256" key="3">
    <source>
        <dbReference type="ARBA" id="ARBA00022729"/>
    </source>
</evidence>
<dbReference type="PANTHER" id="PTHR10127:SF780">
    <property type="entry name" value="METALLOENDOPEPTIDASE"/>
    <property type="match status" value="1"/>
</dbReference>
<evidence type="ECO:0000313" key="14">
    <source>
        <dbReference type="EMBL" id="KAK6169366.1"/>
    </source>
</evidence>
<evidence type="ECO:0000256" key="9">
    <source>
        <dbReference type="ARBA" id="ARBA00023180"/>
    </source>
</evidence>
<feature type="binding site" evidence="10">
    <location>
        <position position="160"/>
    </location>
    <ligand>
        <name>Zn(2+)</name>
        <dbReference type="ChEBI" id="CHEBI:29105"/>
        <note>catalytic</note>
    </ligand>
</feature>
<keyword evidence="5 10" id="KW-0862">Zinc</keyword>
<dbReference type="CDD" id="cd04280">
    <property type="entry name" value="ZnMc_astacin_like"/>
    <property type="match status" value="1"/>
</dbReference>
<dbReference type="InterPro" id="IPR006026">
    <property type="entry name" value="Peptidase_Metallo"/>
</dbReference>
<feature type="binding site" evidence="10">
    <location>
        <position position="156"/>
    </location>
    <ligand>
        <name>Zn(2+)</name>
        <dbReference type="ChEBI" id="CHEBI:29105"/>
        <note>catalytic</note>
    </ligand>
</feature>
<protein>
    <recommendedName>
        <fullName evidence="11">Metalloendopeptidase</fullName>
        <ecNumber evidence="11">3.4.24.-</ecNumber>
    </recommendedName>
</protein>
<organism evidence="14 15">
    <name type="scientific">Patella caerulea</name>
    <name type="common">Rayed Mediterranean limpet</name>
    <dbReference type="NCBI Taxonomy" id="87958"/>
    <lineage>
        <taxon>Eukaryota</taxon>
        <taxon>Metazoa</taxon>
        <taxon>Spiralia</taxon>
        <taxon>Lophotrochozoa</taxon>
        <taxon>Mollusca</taxon>
        <taxon>Gastropoda</taxon>
        <taxon>Patellogastropoda</taxon>
        <taxon>Patelloidea</taxon>
        <taxon>Patellidae</taxon>
        <taxon>Patella</taxon>
    </lineage>
</organism>
<dbReference type="PRINTS" id="PR00480">
    <property type="entry name" value="ASTACIN"/>
</dbReference>
<evidence type="ECO:0000259" key="13">
    <source>
        <dbReference type="PROSITE" id="PS51864"/>
    </source>
</evidence>
<feature type="signal peptide" evidence="11">
    <location>
        <begin position="1"/>
        <end position="16"/>
    </location>
</feature>
<evidence type="ECO:0000256" key="2">
    <source>
        <dbReference type="ARBA" id="ARBA00022723"/>
    </source>
</evidence>
<dbReference type="CDD" id="cd06263">
    <property type="entry name" value="MAM"/>
    <property type="match status" value="1"/>
</dbReference>
<reference evidence="14 15" key="1">
    <citation type="submission" date="2024-01" db="EMBL/GenBank/DDBJ databases">
        <title>The genome of the rayed Mediterranean limpet Patella caerulea (Linnaeus, 1758).</title>
        <authorList>
            <person name="Anh-Thu Weber A."/>
            <person name="Halstead-Nussloch G."/>
        </authorList>
    </citation>
    <scope>NUCLEOTIDE SEQUENCE [LARGE SCALE GENOMIC DNA]</scope>
    <source>
        <strain evidence="14">AATW-2023a</strain>
        <tissue evidence="14">Whole specimen</tissue>
    </source>
</reference>
<sequence>MKTSCFFLCLLGFTFSVPVEEISSFYYGPNEFNEDFPEENPGLFEGDIELREGENPMDRNSITDKRKLWPNGVLPYVISSSYSSYDQAAIRNGMRTIEEKTRVNGKACITFTPRTSQRQYIKFVSGSGCHTPVGMGYGSSSVTLGRGCLSIGTIMHEINHALGSWHEQSRHDRDSYVTIDFSNIQTGREHNFVKYSLGTIDELGEPYDYESVMHYSAYAFATDRRKPTIIPKLRGASIGQRTHLSPIDIQEMQILYGCIPRPSSTGGVVTQAPFVPQSGACTFDKGMCGWTNEAGTLGWTVREGKTPSINTGPETDHSGSPNGHYLYVEASGHPNQSAFVISPQYPDGQYCLDFYFDMYGHAMGYLKVFARTGNTRQLVHEVSGDQGQRWSRYRVNINVPSGSFQIELEGHVGTSYTSDIAIDDLVLRQGKC</sequence>
<keyword evidence="4 10" id="KW-0378">Hydrolase</keyword>
<dbReference type="Proteomes" id="UP001347796">
    <property type="component" value="Unassembled WGS sequence"/>
</dbReference>
<dbReference type="Gene3D" id="3.40.390.10">
    <property type="entry name" value="Collagenase (Catalytic Domain)"/>
    <property type="match status" value="1"/>
</dbReference>
<keyword evidence="7" id="KW-0865">Zymogen</keyword>
<evidence type="ECO:0000313" key="15">
    <source>
        <dbReference type="Proteomes" id="UP001347796"/>
    </source>
</evidence>
<evidence type="ECO:0000256" key="10">
    <source>
        <dbReference type="PROSITE-ProRule" id="PRU01211"/>
    </source>
</evidence>
<dbReference type="AlphaFoldDB" id="A0AAN8G7I5"/>
<dbReference type="Gene3D" id="2.60.120.200">
    <property type="match status" value="1"/>
</dbReference>
<dbReference type="Pfam" id="PF01400">
    <property type="entry name" value="Astacin"/>
    <property type="match status" value="1"/>
</dbReference>
<dbReference type="InterPro" id="IPR000998">
    <property type="entry name" value="MAM_dom"/>
</dbReference>
<evidence type="ECO:0000256" key="8">
    <source>
        <dbReference type="ARBA" id="ARBA00023157"/>
    </source>
</evidence>
<dbReference type="PANTHER" id="PTHR10127">
    <property type="entry name" value="DISCOIDIN, CUB, EGF, LAMININ , AND ZINC METALLOPROTEASE DOMAIN CONTAINING"/>
    <property type="match status" value="1"/>
</dbReference>
<comment type="caution">
    <text evidence="10">Lacks conserved residue(s) required for the propagation of feature annotation.</text>
</comment>
<keyword evidence="8" id="KW-1015">Disulfide bond</keyword>